<dbReference type="HAMAP" id="MF_00051">
    <property type="entry name" value="SHMT"/>
    <property type="match status" value="1"/>
</dbReference>
<comment type="pathway">
    <text evidence="12">Amino-acid biosynthesis; glycine biosynthesis; glycine from L-serine: step 1/1.</text>
</comment>
<dbReference type="FunFam" id="3.90.1150.10:FF:000003">
    <property type="entry name" value="Serine hydroxymethyltransferase"/>
    <property type="match status" value="1"/>
</dbReference>
<dbReference type="InterPro" id="IPR001085">
    <property type="entry name" value="Ser_HO-MeTrfase"/>
</dbReference>
<dbReference type="InterPro" id="IPR049943">
    <property type="entry name" value="Ser_HO-MeTrfase-like"/>
</dbReference>
<dbReference type="GO" id="GO:0008168">
    <property type="term" value="F:methyltransferase activity"/>
    <property type="evidence" value="ECO:0007669"/>
    <property type="project" value="UniProtKB-KW"/>
</dbReference>
<evidence type="ECO:0000256" key="8">
    <source>
        <dbReference type="ARBA" id="ARBA00022605"/>
    </source>
</evidence>
<dbReference type="Proteomes" id="UP000190140">
    <property type="component" value="Unassembled WGS sequence"/>
</dbReference>
<dbReference type="SUPFAM" id="SSF53383">
    <property type="entry name" value="PLP-dependent transferases"/>
    <property type="match status" value="1"/>
</dbReference>
<dbReference type="STRING" id="29349.CLOTH_00660"/>
<dbReference type="PANTHER" id="PTHR11680:SF35">
    <property type="entry name" value="SERINE HYDROXYMETHYLTRANSFERASE 1"/>
    <property type="match status" value="1"/>
</dbReference>
<feature type="binding site" evidence="12">
    <location>
        <position position="243"/>
    </location>
    <ligand>
        <name>(6S)-5,6,7,8-tetrahydrofolate</name>
        <dbReference type="ChEBI" id="CHEBI:57453"/>
    </ligand>
</feature>
<protein>
    <recommendedName>
        <fullName evidence="12">Serine hydroxymethyltransferase</fullName>
        <shortName evidence="12">SHMT</shortName>
        <shortName evidence="12">Serine methylase</shortName>
        <ecNumber evidence="12">2.1.2.1</ecNumber>
    </recommendedName>
</protein>
<evidence type="ECO:0000256" key="2">
    <source>
        <dbReference type="ARBA" id="ARBA00001933"/>
    </source>
</evidence>
<evidence type="ECO:0000256" key="1">
    <source>
        <dbReference type="ARBA" id="ARBA00001528"/>
    </source>
</evidence>
<comment type="pathway">
    <text evidence="12">One-carbon metabolism; tetrahydrofolate interconversion.</text>
</comment>
<comment type="function">
    <text evidence="11">Catalyzes the reversible interconversion of serine and glycine with tetrahydrofolate (THF) serving as the one-carbon carrier. This reaction serves as the major source of one-carbon groups required for the biosynthesis of purines, thymidylate, methionine, and other important biomolecules. Also exhibits THF-independent aldolase activity toward beta-hydroxyamino acids, producing glycine and aldehydes, via a retro-aldol mechanism. Thus, is able to catalyze the cleavage of L-allo-threonine.</text>
</comment>
<feature type="binding site" evidence="12">
    <location>
        <position position="119"/>
    </location>
    <ligand>
        <name>(6S)-5,6,7,8-tetrahydrofolate</name>
        <dbReference type="ChEBI" id="CHEBI:57453"/>
    </ligand>
</feature>
<dbReference type="GO" id="GO:0032259">
    <property type="term" value="P:methylation"/>
    <property type="evidence" value="ECO:0007669"/>
    <property type="project" value="UniProtKB-KW"/>
</dbReference>
<dbReference type="RefSeq" id="WP_079410089.1">
    <property type="nucleotide sequence ID" value="NZ_MZGW01000001.1"/>
</dbReference>
<dbReference type="UniPathway" id="UPA00193"/>
<dbReference type="FunFam" id="3.40.640.10:FF:000001">
    <property type="entry name" value="Serine hydroxymethyltransferase"/>
    <property type="match status" value="1"/>
</dbReference>
<name>A0A1V4IA76_9FIRM</name>
<comment type="subunit">
    <text evidence="5 12">Homodimer.</text>
</comment>
<dbReference type="Gene3D" id="3.40.640.10">
    <property type="entry name" value="Type I PLP-dependent aspartate aminotransferase-like (Major domain)"/>
    <property type="match status" value="1"/>
</dbReference>
<evidence type="ECO:0000256" key="11">
    <source>
        <dbReference type="ARBA" id="ARBA00054606"/>
    </source>
</evidence>
<dbReference type="NCBIfam" id="NF000586">
    <property type="entry name" value="PRK00011.1"/>
    <property type="match status" value="1"/>
</dbReference>
<keyword evidence="9 12" id="KW-0808">Transferase</keyword>
<dbReference type="GO" id="GO:0030170">
    <property type="term" value="F:pyridoxal phosphate binding"/>
    <property type="evidence" value="ECO:0007669"/>
    <property type="project" value="UniProtKB-UniRule"/>
</dbReference>
<feature type="site" description="Plays an important role in substrate specificity" evidence="12">
    <location>
        <position position="227"/>
    </location>
</feature>
<evidence type="ECO:0000313" key="16">
    <source>
        <dbReference type="Proteomes" id="UP000190140"/>
    </source>
</evidence>
<evidence type="ECO:0000256" key="13">
    <source>
        <dbReference type="PIRSR" id="PIRSR000412-50"/>
    </source>
</evidence>
<evidence type="ECO:0000256" key="12">
    <source>
        <dbReference type="HAMAP-Rule" id="MF_00051"/>
    </source>
</evidence>
<evidence type="ECO:0000256" key="4">
    <source>
        <dbReference type="ARBA" id="ARBA00006376"/>
    </source>
</evidence>
<dbReference type="GO" id="GO:0004372">
    <property type="term" value="F:glycine hydroxymethyltransferase activity"/>
    <property type="evidence" value="ECO:0007669"/>
    <property type="project" value="UniProtKB-UniRule"/>
</dbReference>
<keyword evidence="8 12" id="KW-0028">Amino-acid biosynthesis</keyword>
<organism evidence="15 16">
    <name type="scientific">Alkalithermobacter paradoxus</name>
    <dbReference type="NCBI Taxonomy" id="29349"/>
    <lineage>
        <taxon>Bacteria</taxon>
        <taxon>Bacillati</taxon>
        <taxon>Bacillota</taxon>
        <taxon>Clostridia</taxon>
        <taxon>Peptostreptococcales</taxon>
        <taxon>Tepidibacteraceae</taxon>
        <taxon>Alkalithermobacter</taxon>
    </lineage>
</organism>
<evidence type="ECO:0000256" key="5">
    <source>
        <dbReference type="ARBA" id="ARBA00011738"/>
    </source>
</evidence>
<dbReference type="Pfam" id="PF00464">
    <property type="entry name" value="SHMT"/>
    <property type="match status" value="1"/>
</dbReference>
<dbReference type="EMBL" id="MZGW01000001">
    <property type="protein sequence ID" value="OPJ56784.1"/>
    <property type="molecule type" value="Genomic_DNA"/>
</dbReference>
<feature type="binding site" evidence="12">
    <location>
        <begin position="351"/>
        <end position="353"/>
    </location>
    <ligand>
        <name>(6S)-5,6,7,8-tetrahydrofolate</name>
        <dbReference type="ChEBI" id="CHEBI:57453"/>
    </ligand>
</feature>
<dbReference type="PROSITE" id="PS00096">
    <property type="entry name" value="SHMT"/>
    <property type="match status" value="1"/>
</dbReference>
<dbReference type="InterPro" id="IPR019798">
    <property type="entry name" value="Ser_HO-MeTrfase_PLP_BS"/>
</dbReference>
<comment type="similarity">
    <text evidence="4 12">Belongs to the SHMT family.</text>
</comment>
<dbReference type="InterPro" id="IPR015422">
    <property type="entry name" value="PyrdxlP-dep_Trfase_small"/>
</dbReference>
<keyword evidence="7 12" id="KW-0554">One-carbon metabolism</keyword>
<evidence type="ECO:0000256" key="9">
    <source>
        <dbReference type="ARBA" id="ARBA00022679"/>
    </source>
</evidence>
<dbReference type="EC" id="2.1.2.1" evidence="12"/>
<dbReference type="UniPathway" id="UPA00288">
    <property type="reaction ID" value="UER01023"/>
</dbReference>
<accession>A0A1V4IA76</accession>
<dbReference type="InterPro" id="IPR015424">
    <property type="entry name" value="PyrdxlP-dep_Trfase"/>
</dbReference>
<evidence type="ECO:0000256" key="3">
    <source>
        <dbReference type="ARBA" id="ARBA00004496"/>
    </source>
</evidence>
<sequence>MNFTNLMKVDHEVYEAIQKEIERQNRNIELIASENFVSLAVMEAAGSHLTNKYAEGYPSKRYYGGCENVDIVENLAIERLKKLFNAEHANVQPHSGANANLGVYFAVLEPNDKVLGMNLSQGGHLTHGSPVNISGQYFEFIEYGVSKEDGKIDYEKVREIAHREMPKLIVAGASAYPRSIDFKKFREIADEVGALLMVDMAHIAGLVAAGLHQNPVEYAHFVTSTTHKTLRGPRGGIILCKNEYAQKIDKAIFPGIQGGPLEHIIAAKAVAFKEALTPEFKEYQEQIVKNAKALADELINRGFDLVSGGTDNHLMLIDLSNKNITGKEAEKRLDEAHITVNKNSIPFDTKSPFVTSGIRIGTPAVTTRGMKEEDMKVIAEVIDLVITKNDIEKGREMVKNLTDKFPLY</sequence>
<evidence type="ECO:0000256" key="6">
    <source>
        <dbReference type="ARBA" id="ARBA00022490"/>
    </source>
</evidence>
<dbReference type="InterPro" id="IPR015421">
    <property type="entry name" value="PyrdxlP-dep_Trfase_major"/>
</dbReference>
<comment type="cofactor">
    <cofactor evidence="2 12 13">
        <name>pyridoxal 5'-phosphate</name>
        <dbReference type="ChEBI" id="CHEBI:597326"/>
    </cofactor>
</comment>
<proteinExistence type="inferred from homology"/>
<dbReference type="CDD" id="cd00378">
    <property type="entry name" value="SHMT"/>
    <property type="match status" value="1"/>
</dbReference>
<evidence type="ECO:0000256" key="10">
    <source>
        <dbReference type="ARBA" id="ARBA00022898"/>
    </source>
</evidence>
<dbReference type="PANTHER" id="PTHR11680">
    <property type="entry name" value="SERINE HYDROXYMETHYLTRANSFERASE"/>
    <property type="match status" value="1"/>
</dbReference>
<dbReference type="AlphaFoldDB" id="A0A1V4IA76"/>
<keyword evidence="6 12" id="KW-0963">Cytoplasm</keyword>
<dbReference type="GO" id="GO:0019264">
    <property type="term" value="P:glycine biosynthetic process from serine"/>
    <property type="evidence" value="ECO:0007669"/>
    <property type="project" value="UniProtKB-UniRule"/>
</dbReference>
<dbReference type="PIRSF" id="PIRSF000412">
    <property type="entry name" value="SHMT"/>
    <property type="match status" value="1"/>
</dbReference>
<feature type="binding site" evidence="12">
    <location>
        <begin position="123"/>
        <end position="125"/>
    </location>
    <ligand>
        <name>(6S)-5,6,7,8-tetrahydrofolate</name>
        <dbReference type="ChEBI" id="CHEBI:57453"/>
    </ligand>
</feature>
<dbReference type="GO" id="GO:0035999">
    <property type="term" value="P:tetrahydrofolate interconversion"/>
    <property type="evidence" value="ECO:0007669"/>
    <property type="project" value="UniProtKB-UniRule"/>
</dbReference>
<dbReference type="InterPro" id="IPR039429">
    <property type="entry name" value="SHMT-like_dom"/>
</dbReference>
<keyword evidence="16" id="KW-1185">Reference proteome</keyword>
<evidence type="ECO:0000259" key="14">
    <source>
        <dbReference type="Pfam" id="PF00464"/>
    </source>
</evidence>
<dbReference type="GO" id="GO:0005829">
    <property type="term" value="C:cytosol"/>
    <property type="evidence" value="ECO:0007669"/>
    <property type="project" value="TreeGrafter"/>
</dbReference>
<feature type="domain" description="Serine hydroxymethyltransferase-like" evidence="14">
    <location>
        <begin position="7"/>
        <end position="382"/>
    </location>
</feature>
<feature type="modified residue" description="N6-(pyridoxal phosphate)lysine" evidence="12 13">
    <location>
        <position position="228"/>
    </location>
</feature>
<dbReference type="OrthoDB" id="9803846at2"/>
<keyword evidence="15" id="KW-0489">Methyltransferase</keyword>
<evidence type="ECO:0000256" key="7">
    <source>
        <dbReference type="ARBA" id="ARBA00022563"/>
    </source>
</evidence>
<reference evidence="15 16" key="1">
    <citation type="submission" date="2017-03" db="EMBL/GenBank/DDBJ databases">
        <title>Genome sequence of Clostridium thermoalcaliphilum DSM 7309.</title>
        <authorList>
            <person name="Poehlein A."/>
            <person name="Daniel R."/>
        </authorList>
    </citation>
    <scope>NUCLEOTIDE SEQUENCE [LARGE SCALE GENOMIC DNA]</scope>
    <source>
        <strain evidence="15 16">DSM 7309</strain>
    </source>
</reference>
<gene>
    <name evidence="12 15" type="primary">glyA</name>
    <name evidence="15" type="ORF">CLOTH_00660</name>
</gene>
<dbReference type="Gene3D" id="3.90.1150.10">
    <property type="entry name" value="Aspartate Aminotransferase, domain 1"/>
    <property type="match status" value="1"/>
</dbReference>
<keyword evidence="10 12" id="KW-0663">Pyridoxal phosphate</keyword>
<comment type="caution">
    <text evidence="15">The sequence shown here is derived from an EMBL/GenBank/DDBJ whole genome shotgun (WGS) entry which is preliminary data.</text>
</comment>
<evidence type="ECO:0000313" key="15">
    <source>
        <dbReference type="EMBL" id="OPJ56784.1"/>
    </source>
</evidence>
<comment type="catalytic activity">
    <reaction evidence="1 12">
        <text>(6R)-5,10-methylene-5,6,7,8-tetrahydrofolate + glycine + H2O = (6S)-5,6,7,8-tetrahydrofolate + L-serine</text>
        <dbReference type="Rhea" id="RHEA:15481"/>
        <dbReference type="ChEBI" id="CHEBI:15377"/>
        <dbReference type="ChEBI" id="CHEBI:15636"/>
        <dbReference type="ChEBI" id="CHEBI:33384"/>
        <dbReference type="ChEBI" id="CHEBI:57305"/>
        <dbReference type="ChEBI" id="CHEBI:57453"/>
        <dbReference type="EC" id="2.1.2.1"/>
    </reaction>
</comment>
<comment type="subcellular location">
    <subcellularLocation>
        <location evidence="3 12">Cytoplasm</location>
    </subcellularLocation>
</comment>